<evidence type="ECO:0000313" key="4">
    <source>
        <dbReference type="Proteomes" id="UP001330812"/>
    </source>
</evidence>
<feature type="region of interest" description="Disordered" evidence="1">
    <location>
        <begin position="1"/>
        <end position="44"/>
    </location>
</feature>
<sequence length="116" mass="12223">MNIGKRLRDTSKWIDNVVDEELGPKPAPTPAPEPETSAPTDARKSKLQGLGARIGFVGIALVTAVTALAGCADGVLPSGPPEPARAPRPPAEQLNAMFAAWRADIDSVPYPEWKVA</sequence>
<evidence type="ECO:0000256" key="1">
    <source>
        <dbReference type="SAM" id="MobiDB-lite"/>
    </source>
</evidence>
<dbReference type="RefSeq" id="WP_326565115.1">
    <property type="nucleotide sequence ID" value="NZ_CP142149.1"/>
</dbReference>
<dbReference type="EMBL" id="CP142149">
    <property type="protein sequence ID" value="WSE26147.1"/>
    <property type="molecule type" value="Genomic_DNA"/>
</dbReference>
<evidence type="ECO:0000313" key="3">
    <source>
        <dbReference type="EMBL" id="WSE26147.1"/>
    </source>
</evidence>
<feature type="compositionally biased region" description="Basic and acidic residues" evidence="1">
    <location>
        <begin position="1"/>
        <end position="12"/>
    </location>
</feature>
<keyword evidence="2" id="KW-0812">Transmembrane</keyword>
<name>A0ABZ1HX72_9PSEU</name>
<reference evidence="3 4" key="1">
    <citation type="journal article" date="2015" name="Int. J. Syst. Evol. Microbiol.">
        <title>Amycolatopsis rhabdoformis sp. nov., an actinomycete isolated from a tropical forest soil.</title>
        <authorList>
            <person name="Souza W.R."/>
            <person name="Silva R.E."/>
            <person name="Goodfellow M."/>
            <person name="Busarakam K."/>
            <person name="Figueiro F.S."/>
            <person name="Ferreira D."/>
            <person name="Rodrigues-Filho E."/>
            <person name="Moraes L.A.B."/>
            <person name="Zucchi T.D."/>
        </authorList>
    </citation>
    <scope>NUCLEOTIDE SEQUENCE [LARGE SCALE GENOMIC DNA]</scope>
    <source>
        <strain evidence="3 4">NCIMB 14900</strain>
    </source>
</reference>
<feature type="transmembrane region" description="Helical" evidence="2">
    <location>
        <begin position="50"/>
        <end position="70"/>
    </location>
</feature>
<accession>A0ABZ1HX72</accession>
<proteinExistence type="predicted"/>
<evidence type="ECO:0000256" key="2">
    <source>
        <dbReference type="SAM" id="Phobius"/>
    </source>
</evidence>
<organism evidence="3 4">
    <name type="scientific">Amycolatopsis rhabdoformis</name>
    <dbReference type="NCBI Taxonomy" id="1448059"/>
    <lineage>
        <taxon>Bacteria</taxon>
        <taxon>Bacillati</taxon>
        <taxon>Actinomycetota</taxon>
        <taxon>Actinomycetes</taxon>
        <taxon>Pseudonocardiales</taxon>
        <taxon>Pseudonocardiaceae</taxon>
        <taxon>Amycolatopsis</taxon>
    </lineage>
</organism>
<gene>
    <name evidence="3" type="ORF">VSH64_25055</name>
</gene>
<keyword evidence="2" id="KW-0472">Membrane</keyword>
<protein>
    <submittedName>
        <fullName evidence="3">Uncharacterized protein</fullName>
    </submittedName>
</protein>
<dbReference type="Proteomes" id="UP001330812">
    <property type="component" value="Chromosome"/>
</dbReference>
<keyword evidence="4" id="KW-1185">Reference proteome</keyword>
<keyword evidence="2" id="KW-1133">Transmembrane helix</keyword>